<dbReference type="Pfam" id="PF10469">
    <property type="entry name" value="AKAP7_NLS"/>
    <property type="match status" value="1"/>
</dbReference>
<dbReference type="GO" id="GO:0010738">
    <property type="term" value="P:regulation of protein kinase A signaling"/>
    <property type="evidence" value="ECO:0007669"/>
    <property type="project" value="TreeGrafter"/>
</dbReference>
<dbReference type="Gene3D" id="3.90.1140.10">
    <property type="entry name" value="Cyclic phosphodiesterase"/>
    <property type="match status" value="1"/>
</dbReference>
<dbReference type="WBParaSite" id="ACRNAN_scaffold2136.g19764.t1">
    <property type="protein sequence ID" value="ACRNAN_scaffold2136.g19764.t1"/>
    <property type="gene ID" value="ACRNAN_scaffold2136.g19764"/>
</dbReference>
<protein>
    <submittedName>
        <fullName evidence="3">A-kinase anchor protein 7-like phosphoesterase domain-containing protein</fullName>
    </submittedName>
</protein>
<dbReference type="InterPro" id="IPR009097">
    <property type="entry name" value="Cyclic_Pdiesterase"/>
</dbReference>
<proteinExistence type="predicted"/>
<sequence length="141" mass="16170">MLRIQYASLALDEVAGIYDMDHSKLNVKFKGISSFGKESLYAAIEEESKPDLLDLYEVVKTVFNSYGIPTWTWFSQFQPHMTLAYLEPNEQKTLGPKWDKLKNASFEFGIESVKSIQLCNITIDGSIHDYKILFDAELFSK</sequence>
<dbReference type="GO" id="GO:0034237">
    <property type="term" value="F:protein kinase A regulatory subunit binding"/>
    <property type="evidence" value="ECO:0007669"/>
    <property type="project" value="TreeGrafter"/>
</dbReference>
<evidence type="ECO:0000313" key="3">
    <source>
        <dbReference type="WBParaSite" id="ACRNAN_scaffold2136.g19764.t1"/>
    </source>
</evidence>
<name>A0A914DBS4_9BILA</name>
<dbReference type="InterPro" id="IPR019510">
    <property type="entry name" value="AKAP7-like_phosphoesterase"/>
</dbReference>
<dbReference type="PANTHER" id="PTHR15934:SF2">
    <property type="entry name" value="A-KINASE ANCHOR PROTEIN 7-LIKE PHOSPHOESTERASE DOMAIN-CONTAINING PROTEIN"/>
    <property type="match status" value="1"/>
</dbReference>
<feature type="domain" description="A-kinase anchor protein 7-like phosphoesterase" evidence="1">
    <location>
        <begin position="13"/>
        <end position="132"/>
    </location>
</feature>
<reference evidence="3" key="1">
    <citation type="submission" date="2022-11" db="UniProtKB">
        <authorList>
            <consortium name="WormBaseParasite"/>
        </authorList>
    </citation>
    <scope>IDENTIFICATION</scope>
</reference>
<dbReference type="AlphaFoldDB" id="A0A914DBS4"/>
<evidence type="ECO:0000313" key="2">
    <source>
        <dbReference type="Proteomes" id="UP000887540"/>
    </source>
</evidence>
<dbReference type="Proteomes" id="UP000887540">
    <property type="component" value="Unplaced"/>
</dbReference>
<dbReference type="SUPFAM" id="SSF55144">
    <property type="entry name" value="LigT-like"/>
    <property type="match status" value="1"/>
</dbReference>
<dbReference type="PANTHER" id="PTHR15934">
    <property type="entry name" value="RNA 2',3'-CYCLIC PHOSPHODIESTERASE"/>
    <property type="match status" value="1"/>
</dbReference>
<keyword evidence="2" id="KW-1185">Reference proteome</keyword>
<organism evidence="2 3">
    <name type="scientific">Acrobeloides nanus</name>
    <dbReference type="NCBI Taxonomy" id="290746"/>
    <lineage>
        <taxon>Eukaryota</taxon>
        <taxon>Metazoa</taxon>
        <taxon>Ecdysozoa</taxon>
        <taxon>Nematoda</taxon>
        <taxon>Chromadorea</taxon>
        <taxon>Rhabditida</taxon>
        <taxon>Tylenchina</taxon>
        <taxon>Cephalobomorpha</taxon>
        <taxon>Cephaloboidea</taxon>
        <taxon>Cephalobidae</taxon>
        <taxon>Acrobeloides</taxon>
    </lineage>
</organism>
<dbReference type="GO" id="GO:0005829">
    <property type="term" value="C:cytosol"/>
    <property type="evidence" value="ECO:0007669"/>
    <property type="project" value="TreeGrafter"/>
</dbReference>
<dbReference type="InterPro" id="IPR052641">
    <property type="entry name" value="AKAP7_isoform_gamma"/>
</dbReference>
<evidence type="ECO:0000259" key="1">
    <source>
        <dbReference type="Pfam" id="PF10469"/>
    </source>
</evidence>
<accession>A0A914DBS4</accession>